<name>A0A6I7TIW2_9BACI</name>
<feature type="domain" description="SCP2" evidence="1">
    <location>
        <begin position="27"/>
        <end position="101"/>
    </location>
</feature>
<reference evidence="4 6" key="2">
    <citation type="submission" date="2019-06" db="EMBL/GenBank/DDBJ databases">
        <title>Genome sequence analysis of &gt;100 Bacillus licheniformis strains suggests intrinsic resistance to this species.</title>
        <authorList>
            <person name="Wels M."/>
            <person name="Siezen R.J."/>
            <person name="Johansen E."/>
            <person name="Stuer-Lauridsen B."/>
            <person name="Bjerre K."/>
            <person name="Nielsen B.K.K."/>
        </authorList>
    </citation>
    <scope>NUCLEOTIDE SEQUENCE [LARGE SCALE GENOMIC DNA]</scope>
    <source>
        <strain evidence="4 6">BAC-15381</strain>
    </source>
</reference>
<dbReference type="Pfam" id="PF02036">
    <property type="entry name" value="SCP2"/>
    <property type="match status" value="1"/>
</dbReference>
<proteinExistence type="predicted"/>
<protein>
    <submittedName>
        <fullName evidence="2">SCP2 sterol-binding domain-containing protein</fullName>
    </submittedName>
</protein>
<dbReference type="EMBL" id="JARAFO010000021">
    <property type="protein sequence ID" value="MDE1452517.1"/>
    <property type="molecule type" value="Genomic_DNA"/>
</dbReference>
<dbReference type="EMBL" id="LKPO01000001">
    <property type="protein sequence ID" value="OLF98542.1"/>
    <property type="molecule type" value="Genomic_DNA"/>
</dbReference>
<organism evidence="3 5">
    <name type="scientific">Bacillus paralicheniformis</name>
    <dbReference type="NCBI Taxonomy" id="1648923"/>
    <lineage>
        <taxon>Bacteria</taxon>
        <taxon>Bacillati</taxon>
        <taxon>Bacillota</taxon>
        <taxon>Bacilli</taxon>
        <taxon>Bacillales</taxon>
        <taxon>Bacillaceae</taxon>
        <taxon>Bacillus</taxon>
    </lineage>
</organism>
<dbReference type="GeneID" id="56673200"/>
<dbReference type="InterPro" id="IPR036527">
    <property type="entry name" value="SCP2_sterol-bd_dom_sf"/>
</dbReference>
<dbReference type="Proteomes" id="UP001216709">
    <property type="component" value="Unassembled WGS sequence"/>
</dbReference>
<dbReference type="RefSeq" id="WP_020452875.1">
    <property type="nucleotide sequence ID" value="NZ_AP023088.1"/>
</dbReference>
<comment type="caution">
    <text evidence="3">The sequence shown here is derived from an EMBL/GenBank/DDBJ whole genome shotgun (WGS) entry which is preliminary data.</text>
</comment>
<dbReference type="Gene3D" id="3.30.1050.10">
    <property type="entry name" value="SCP2 sterol-binding domain"/>
    <property type="match status" value="1"/>
</dbReference>
<gene>
    <name evidence="3" type="ORF">B4121_0069</name>
    <name evidence="4" type="ORF">CHCC15381_3812</name>
    <name evidence="2" type="ORF">PVN32_10070</name>
</gene>
<evidence type="ECO:0000313" key="4">
    <source>
        <dbReference type="EMBL" id="TWL35430.1"/>
    </source>
</evidence>
<reference evidence="3 5" key="1">
    <citation type="journal article" date="2016" name="Front. Microbiol.">
        <title>High-Level Heat Resistance of Spores of Bacillus amyloliquefaciens and Bacillus licheniformis Results from the Presence of a spoVA Operon in a Tn1546 Transposon.</title>
        <authorList>
            <person name="Berendsen E.M."/>
            <person name="Koning R.A."/>
            <person name="Boekhorst J."/>
            <person name="de Jong A."/>
            <person name="Kuipers O.P."/>
            <person name="Wells-Bennik M.H."/>
        </authorList>
    </citation>
    <scope>NUCLEOTIDE SEQUENCE [LARGE SCALE GENOMIC DNA]</scope>
    <source>
        <strain evidence="3 5">B4121</strain>
    </source>
</reference>
<evidence type="ECO:0000313" key="2">
    <source>
        <dbReference type="EMBL" id="MDE1452517.1"/>
    </source>
</evidence>
<evidence type="ECO:0000313" key="5">
    <source>
        <dbReference type="Proteomes" id="UP000185604"/>
    </source>
</evidence>
<dbReference type="Proteomes" id="UP000429980">
    <property type="component" value="Unassembled WGS sequence"/>
</dbReference>
<dbReference type="InterPro" id="IPR003033">
    <property type="entry name" value="SCP2_sterol-bd_dom"/>
</dbReference>
<sequence length="118" mass="13350">MEKMGLIEREDKALFLKPLLSTTALLITFQGEKEAFTLAINEKGEMEKSSLAEKAHLTFFGEQSEIIDLLHGDISLQHLVQRGTVQVKGSFRALLKLEAILWLTDGFFKNSDLYSETF</sequence>
<dbReference type="SUPFAM" id="SSF55718">
    <property type="entry name" value="SCP-like"/>
    <property type="match status" value="1"/>
</dbReference>
<reference evidence="2" key="3">
    <citation type="submission" date="2022-12" db="EMBL/GenBank/DDBJ databases">
        <title>Draft Genome Sequences of Bacillus licheniformis and Bacillus paralicheniformis strains isolated from Irish skim milk powders.</title>
        <authorList>
            <person name="Lourenco A."/>
            <person name="Li F."/>
            <person name="Geraldine D."/>
            <person name="Tobin J.T."/>
            <person name="Butler F."/>
            <person name="Jordan K."/>
            <person name="Obrien T."/>
        </authorList>
    </citation>
    <scope>NUCLEOTIDE SEQUENCE</scope>
    <source>
        <strain evidence="2">3370</strain>
    </source>
</reference>
<dbReference type="AlphaFoldDB" id="A0A6I7TIW2"/>
<accession>A0A6I7TIW2</accession>
<evidence type="ECO:0000313" key="6">
    <source>
        <dbReference type="Proteomes" id="UP000429980"/>
    </source>
</evidence>
<dbReference type="Proteomes" id="UP000185604">
    <property type="component" value="Unassembled WGS sequence"/>
</dbReference>
<dbReference type="EMBL" id="NILF01000061">
    <property type="protein sequence ID" value="TWL35430.1"/>
    <property type="molecule type" value="Genomic_DNA"/>
</dbReference>
<keyword evidence="6" id="KW-1185">Reference proteome</keyword>
<evidence type="ECO:0000313" key="3">
    <source>
        <dbReference type="EMBL" id="OLF98542.1"/>
    </source>
</evidence>
<evidence type="ECO:0000259" key="1">
    <source>
        <dbReference type="Pfam" id="PF02036"/>
    </source>
</evidence>